<accession>A0A1I6YZH4</accession>
<keyword evidence="2" id="KW-1185">Reference proteome</keyword>
<proteinExistence type="predicted"/>
<dbReference type="NCBIfam" id="TIGR04256">
    <property type="entry name" value="GxxExxY"/>
    <property type="match status" value="1"/>
</dbReference>
<dbReference type="Proteomes" id="UP000199673">
    <property type="component" value="Unassembled WGS sequence"/>
</dbReference>
<dbReference type="AlphaFoldDB" id="A0A1I6YZH4"/>
<dbReference type="RefSeq" id="WP_091691849.1">
    <property type="nucleotide sequence ID" value="NZ_FPBF01000001.1"/>
</dbReference>
<organism evidence="1 2">
    <name type="scientific">Algoriphagus locisalis</name>
    <dbReference type="NCBI Taxonomy" id="305507"/>
    <lineage>
        <taxon>Bacteria</taxon>
        <taxon>Pseudomonadati</taxon>
        <taxon>Bacteroidota</taxon>
        <taxon>Cytophagia</taxon>
        <taxon>Cytophagales</taxon>
        <taxon>Cyclobacteriaceae</taxon>
        <taxon>Algoriphagus</taxon>
    </lineage>
</organism>
<dbReference type="STRING" id="305507.SAMN04489724_1328"/>
<dbReference type="Pfam" id="PF13366">
    <property type="entry name" value="PDDEXK_3"/>
    <property type="match status" value="1"/>
</dbReference>
<name>A0A1I6YZH4_9BACT</name>
<reference evidence="2" key="1">
    <citation type="submission" date="2016-10" db="EMBL/GenBank/DDBJ databases">
        <authorList>
            <person name="Varghese N."/>
            <person name="Submissions S."/>
        </authorList>
    </citation>
    <scope>NUCLEOTIDE SEQUENCE [LARGE SCALE GENOMIC DNA]</scope>
    <source>
        <strain evidence="2">DSM 23445</strain>
    </source>
</reference>
<protein>
    <submittedName>
        <fullName evidence="1">GxxExxY protein</fullName>
    </submittedName>
</protein>
<dbReference type="EMBL" id="FPBF01000001">
    <property type="protein sequence ID" value="SFT55856.1"/>
    <property type="molecule type" value="Genomic_DNA"/>
</dbReference>
<gene>
    <name evidence="1" type="ORF">SAMN04489724_1328</name>
</gene>
<evidence type="ECO:0000313" key="2">
    <source>
        <dbReference type="Proteomes" id="UP000199673"/>
    </source>
</evidence>
<dbReference type="InterPro" id="IPR026350">
    <property type="entry name" value="GxxExxY"/>
</dbReference>
<dbReference type="OrthoDB" id="1119698at2"/>
<sequence length="131" mass="14839">MDNSDLAFENELATKVIGLAMEVHTQLGPGLLENAYKQALAFKLKKEGIFIEVEKKMPLIIDGVELENGYCIDILVERKLVLELKAVERTTDIHFAQTLNYIKLGKFNLGLLINFNVPRLKLGIRRVINTK</sequence>
<evidence type="ECO:0000313" key="1">
    <source>
        <dbReference type="EMBL" id="SFT55856.1"/>
    </source>
</evidence>